<accession>A0ABP8VH75</accession>
<evidence type="ECO:0000313" key="1">
    <source>
        <dbReference type="EMBL" id="GAA4663593.1"/>
    </source>
</evidence>
<dbReference type="Proteomes" id="UP001500192">
    <property type="component" value="Unassembled WGS sequence"/>
</dbReference>
<reference evidence="2" key="1">
    <citation type="journal article" date="2019" name="Int. J. Syst. Evol. Microbiol.">
        <title>The Global Catalogue of Microorganisms (GCM) 10K type strain sequencing project: providing services to taxonomists for standard genome sequencing and annotation.</title>
        <authorList>
            <consortium name="The Broad Institute Genomics Platform"/>
            <consortium name="The Broad Institute Genome Sequencing Center for Infectious Disease"/>
            <person name="Wu L."/>
            <person name="Ma J."/>
        </authorList>
    </citation>
    <scope>NUCLEOTIDE SEQUENCE [LARGE SCALE GENOMIC DNA]</scope>
    <source>
        <strain evidence="2">JCM 18054</strain>
    </source>
</reference>
<comment type="caution">
    <text evidence="1">The sequence shown here is derived from an EMBL/GenBank/DDBJ whole genome shotgun (WGS) entry which is preliminary data.</text>
</comment>
<organism evidence="1 2">
    <name type="scientific">Amycolatopsis dongchuanensis</name>
    <dbReference type="NCBI Taxonomy" id="1070866"/>
    <lineage>
        <taxon>Bacteria</taxon>
        <taxon>Bacillati</taxon>
        <taxon>Actinomycetota</taxon>
        <taxon>Actinomycetes</taxon>
        <taxon>Pseudonocardiales</taxon>
        <taxon>Pseudonocardiaceae</taxon>
        <taxon>Amycolatopsis</taxon>
    </lineage>
</organism>
<evidence type="ECO:0000313" key="2">
    <source>
        <dbReference type="Proteomes" id="UP001500192"/>
    </source>
</evidence>
<proteinExistence type="predicted"/>
<keyword evidence="2" id="KW-1185">Reference proteome</keyword>
<name>A0ABP8VH75_9PSEU</name>
<gene>
    <name evidence="1" type="ORF">GCM10023214_65390</name>
</gene>
<sequence>MEFARITSATAREALFPLVDDDITAMVVADDATGEAAEIEALIEQELGPDFAEIDALVDQAEREFAAAEHVETFRVSRELNDQVRARRTARRASREALRSLAVRAGEAA</sequence>
<dbReference type="EMBL" id="BAABIB010000133">
    <property type="protein sequence ID" value="GAA4663593.1"/>
    <property type="molecule type" value="Genomic_DNA"/>
</dbReference>
<dbReference type="RefSeq" id="WP_346056016.1">
    <property type="nucleotide sequence ID" value="NZ_BAABIB010000133.1"/>
</dbReference>
<protein>
    <submittedName>
        <fullName evidence="1">Uncharacterized protein</fullName>
    </submittedName>
</protein>